<dbReference type="OrthoDB" id="412402at2759"/>
<keyword evidence="3" id="KW-1185">Reference proteome</keyword>
<feature type="compositionally biased region" description="Polar residues" evidence="1">
    <location>
        <begin position="480"/>
        <end position="490"/>
    </location>
</feature>
<reference evidence="2 3" key="1">
    <citation type="submission" date="2016-10" db="EMBL/GenBank/DDBJ databases">
        <title>Draft genome sequence of Coniochaeta ligniaria NRRL30616, a lignocellulolytic fungus for bioabatement of inhibitors in plant biomass hydrolysates.</title>
        <authorList>
            <consortium name="DOE Joint Genome Institute"/>
            <person name="Jimenez D.J."/>
            <person name="Hector R.E."/>
            <person name="Riley R."/>
            <person name="Sun H."/>
            <person name="Grigoriev I.V."/>
            <person name="Van Elsas J.D."/>
            <person name="Nichols N.N."/>
        </authorList>
    </citation>
    <scope>NUCLEOTIDE SEQUENCE [LARGE SCALE GENOMIC DNA]</scope>
    <source>
        <strain evidence="2 3">NRRL 30616</strain>
    </source>
</reference>
<protein>
    <submittedName>
        <fullName evidence="2">Uncharacterized protein</fullName>
    </submittedName>
</protein>
<dbReference type="PANTHER" id="PTHR36847:SF1">
    <property type="entry name" value="AMIDOLIGASE ENZYME"/>
    <property type="match status" value="1"/>
</dbReference>
<dbReference type="Proteomes" id="UP000182658">
    <property type="component" value="Unassembled WGS sequence"/>
</dbReference>
<evidence type="ECO:0000313" key="2">
    <source>
        <dbReference type="EMBL" id="OIW24041.1"/>
    </source>
</evidence>
<organism evidence="2 3">
    <name type="scientific">Coniochaeta ligniaria NRRL 30616</name>
    <dbReference type="NCBI Taxonomy" id="1408157"/>
    <lineage>
        <taxon>Eukaryota</taxon>
        <taxon>Fungi</taxon>
        <taxon>Dikarya</taxon>
        <taxon>Ascomycota</taxon>
        <taxon>Pezizomycotina</taxon>
        <taxon>Sordariomycetes</taxon>
        <taxon>Sordariomycetidae</taxon>
        <taxon>Coniochaetales</taxon>
        <taxon>Coniochaetaceae</taxon>
        <taxon>Coniochaeta</taxon>
    </lineage>
</organism>
<dbReference type="AlphaFoldDB" id="A0A1J7ISG2"/>
<evidence type="ECO:0000256" key="1">
    <source>
        <dbReference type="SAM" id="MobiDB-lite"/>
    </source>
</evidence>
<name>A0A1J7ISG2_9PEZI</name>
<dbReference type="EMBL" id="KV875105">
    <property type="protein sequence ID" value="OIW24041.1"/>
    <property type="molecule type" value="Genomic_DNA"/>
</dbReference>
<feature type="compositionally biased region" description="Basic and acidic residues" evidence="1">
    <location>
        <begin position="550"/>
        <end position="566"/>
    </location>
</feature>
<dbReference type="PANTHER" id="PTHR36847">
    <property type="entry name" value="AMIDOLIGASE ENZYME"/>
    <property type="match status" value="1"/>
</dbReference>
<dbReference type="STRING" id="1408157.A0A1J7ISG2"/>
<dbReference type="InParanoid" id="A0A1J7ISG2"/>
<evidence type="ECO:0000313" key="3">
    <source>
        <dbReference type="Proteomes" id="UP000182658"/>
    </source>
</evidence>
<gene>
    <name evidence="2" type="ORF">CONLIGDRAFT_121852</name>
</gene>
<proteinExistence type="predicted"/>
<sequence>MSDTDGPQYEDSNTSRNVLSFGCELEFIVAYVIGDEPDPDADDEHLAPILRLPGDIPSEFSHDYIYKHMKTTLRDAGLTLQDDDLPLPPDVDEQRARAIFGISVKHDDSLHEGNIDKTWNGYRFQGVEVNSSASWTSTIAFQELELLIQVLLHNYRIRVNQSCGLQFHIGNGLRPLNTQTVKRVAALLWCLDPIGCHIHPPQRRRGQYSLPIREHSRLARGLALFNVEDNETFFREGTIGKPNLGGSAPLASSRPARVRRFPSSRLATSRAAPGPHQELEQNYPDGFGDRELLDIPDKDVDVDSALDGVWRCLACSTTDKLPALLGVMGKPNYSFTGYEPDMNPEDRDEWYWDLDPECKLTIEFREAVGSMDAQWITCLGRICASIVLFALNSSTTEFFGMLMRLAQAQGDFGDAGPAPYDFIDFLDDIGCFAEAELLEGRLQDKKLFWFPCRKLEGTATVQDPYERAPPRRWRLGFGNENEQSSSNQPPVSAEDLWGTEDPAESAAESPKEEWPTEEEYYDASEQSSPMTEKDSAGLGDKNPTESPDDDANRPKGPTEEGQKMADQEPEAMTQEQKAARAAAEKAATEKEIREAYMRSFPHGYERILTSAHGLLCGLRALIASIVAQEPERLYPPPAVEDLQDLLSKNPFFQDFIETSRYKKLEKDKNNFTADQLGGVLHVWGESLKPPRNLRLGIVRPLQGEMLLPAPDGDQIIIWVYNDDAQSESEWIPIIGHYEGLRPIAEPAVDLKEVDLAEQKAIADSFKSTPIVAQGVGVVYEEEEEEEL</sequence>
<accession>A0A1J7ISG2</accession>
<feature type="region of interest" description="Disordered" evidence="1">
    <location>
        <begin position="461"/>
        <end position="586"/>
    </location>
</feature>